<reference evidence="1" key="2">
    <citation type="journal article" date="2022" name="New Phytol.">
        <title>Evolutionary transition to the ectomycorrhizal habit in the genomes of a hyperdiverse lineage of mushroom-forming fungi.</title>
        <authorList>
            <person name="Looney B."/>
            <person name="Miyauchi S."/>
            <person name="Morin E."/>
            <person name="Drula E."/>
            <person name="Courty P.E."/>
            <person name="Kohler A."/>
            <person name="Kuo A."/>
            <person name="LaButti K."/>
            <person name="Pangilinan J."/>
            <person name="Lipzen A."/>
            <person name="Riley R."/>
            <person name="Andreopoulos W."/>
            <person name="He G."/>
            <person name="Johnson J."/>
            <person name="Nolan M."/>
            <person name="Tritt A."/>
            <person name="Barry K.W."/>
            <person name="Grigoriev I.V."/>
            <person name="Nagy L.G."/>
            <person name="Hibbett D."/>
            <person name="Henrissat B."/>
            <person name="Matheny P.B."/>
            <person name="Labbe J."/>
            <person name="Martin F.M."/>
        </authorList>
    </citation>
    <scope>NUCLEOTIDE SEQUENCE</scope>
    <source>
        <strain evidence="1">EC-137</strain>
    </source>
</reference>
<evidence type="ECO:0000313" key="1">
    <source>
        <dbReference type="EMBL" id="KAI0036920.1"/>
    </source>
</evidence>
<reference evidence="1" key="1">
    <citation type="submission" date="2021-02" db="EMBL/GenBank/DDBJ databases">
        <authorList>
            <consortium name="DOE Joint Genome Institute"/>
            <person name="Ahrendt S."/>
            <person name="Looney B.P."/>
            <person name="Miyauchi S."/>
            <person name="Morin E."/>
            <person name="Drula E."/>
            <person name="Courty P.E."/>
            <person name="Chicoki N."/>
            <person name="Fauchery L."/>
            <person name="Kohler A."/>
            <person name="Kuo A."/>
            <person name="Labutti K."/>
            <person name="Pangilinan J."/>
            <person name="Lipzen A."/>
            <person name="Riley R."/>
            <person name="Andreopoulos W."/>
            <person name="He G."/>
            <person name="Johnson J."/>
            <person name="Barry K.W."/>
            <person name="Grigoriev I.V."/>
            <person name="Nagy L."/>
            <person name="Hibbett D."/>
            <person name="Henrissat B."/>
            <person name="Matheny P.B."/>
            <person name="Labbe J."/>
            <person name="Martin F."/>
        </authorList>
    </citation>
    <scope>NUCLEOTIDE SEQUENCE</scope>
    <source>
        <strain evidence="1">EC-137</strain>
    </source>
</reference>
<proteinExistence type="predicted"/>
<gene>
    <name evidence="1" type="ORF">K488DRAFT_75694</name>
</gene>
<protein>
    <submittedName>
        <fullName evidence="1">NAD-P-binding protein</fullName>
    </submittedName>
</protein>
<dbReference type="Proteomes" id="UP000814128">
    <property type="component" value="Unassembled WGS sequence"/>
</dbReference>
<keyword evidence="2" id="KW-1185">Reference proteome</keyword>
<accession>A0ACB8QZ36</accession>
<sequence length="407" mass="45239">MTGLLYCRERLDRPHGGNWIRFKLLKSPACKCQLRPHLNSAVMAAFLRRMYKLTDQPLRFGILGAAIVAPLALILPAKTHPDVVVIAIASRDQVRAGNFAKRHGVPRAYGGPEAYQALLEDPDVDVVYNPLPNGLHYEWTMKALVAGKHVLLEKPSAITSDETRRMFALAEKKGLVLMEAFHYRFHPAARRVKAIVDAGKIGKIQYVDASLGVPRIASDDNNGYKLNLGGGCFMDMGCYLLSITRYMTSADPTDVISVNPTTSPKYPGIDIGATAELAFPGGMTASFSTHFRLPPSFCFIPQMPKAFIRLIGTQGELMYNVFPAPHAYHSITITNSEGKIRTEKEYGIEGWSTYRYQLEAFVDRIRGRTPDHWFDGTDSIVNMEWVERVYEASGLGPRPASTYVAPE</sequence>
<comment type="caution">
    <text evidence="1">The sequence shown here is derived from an EMBL/GenBank/DDBJ whole genome shotgun (WGS) entry which is preliminary data.</text>
</comment>
<name>A0ACB8QZ36_9AGAM</name>
<dbReference type="EMBL" id="MU273467">
    <property type="protein sequence ID" value="KAI0036920.1"/>
    <property type="molecule type" value="Genomic_DNA"/>
</dbReference>
<evidence type="ECO:0000313" key="2">
    <source>
        <dbReference type="Proteomes" id="UP000814128"/>
    </source>
</evidence>
<organism evidence="1 2">
    <name type="scientific">Vararia minispora EC-137</name>
    <dbReference type="NCBI Taxonomy" id="1314806"/>
    <lineage>
        <taxon>Eukaryota</taxon>
        <taxon>Fungi</taxon>
        <taxon>Dikarya</taxon>
        <taxon>Basidiomycota</taxon>
        <taxon>Agaricomycotina</taxon>
        <taxon>Agaricomycetes</taxon>
        <taxon>Russulales</taxon>
        <taxon>Lachnocladiaceae</taxon>
        <taxon>Vararia</taxon>
    </lineage>
</organism>